<evidence type="ECO:0000313" key="1">
    <source>
        <dbReference type="EMBL" id="MFC5393030.1"/>
    </source>
</evidence>
<sequence>MGKILKDERVNQRRVVVNFSAGEVRALIVQEAMRIAGAERGAAAMTIKQEERGSPSYKIDEWTANVTITVELGA</sequence>
<dbReference type="Proteomes" id="UP001596104">
    <property type="component" value="Unassembled WGS sequence"/>
</dbReference>
<evidence type="ECO:0000313" key="2">
    <source>
        <dbReference type="Proteomes" id="UP001596104"/>
    </source>
</evidence>
<accession>A0ABW0H8Q9</accession>
<organism evidence="1 2">
    <name type="scientific">Bosea vestrisii</name>
    <dbReference type="NCBI Taxonomy" id="151416"/>
    <lineage>
        <taxon>Bacteria</taxon>
        <taxon>Pseudomonadati</taxon>
        <taxon>Pseudomonadota</taxon>
        <taxon>Alphaproteobacteria</taxon>
        <taxon>Hyphomicrobiales</taxon>
        <taxon>Boseaceae</taxon>
        <taxon>Bosea</taxon>
    </lineage>
</organism>
<gene>
    <name evidence="1" type="ORF">ACFPPC_10340</name>
</gene>
<keyword evidence="2" id="KW-1185">Reference proteome</keyword>
<comment type="caution">
    <text evidence="1">The sequence shown here is derived from an EMBL/GenBank/DDBJ whole genome shotgun (WGS) entry which is preliminary data.</text>
</comment>
<proteinExistence type="predicted"/>
<protein>
    <submittedName>
        <fullName evidence="1">Uncharacterized protein</fullName>
    </submittedName>
</protein>
<name>A0ABW0H8Q9_9HYPH</name>
<dbReference type="EMBL" id="JBHSLV010000019">
    <property type="protein sequence ID" value="MFC5393030.1"/>
    <property type="molecule type" value="Genomic_DNA"/>
</dbReference>
<dbReference type="RefSeq" id="WP_377007936.1">
    <property type="nucleotide sequence ID" value="NZ_JBHSLV010000019.1"/>
</dbReference>
<reference evidence="2" key="1">
    <citation type="journal article" date="2019" name="Int. J. Syst. Evol. Microbiol.">
        <title>The Global Catalogue of Microorganisms (GCM) 10K type strain sequencing project: providing services to taxonomists for standard genome sequencing and annotation.</title>
        <authorList>
            <consortium name="The Broad Institute Genomics Platform"/>
            <consortium name="The Broad Institute Genome Sequencing Center for Infectious Disease"/>
            <person name="Wu L."/>
            <person name="Ma J."/>
        </authorList>
    </citation>
    <scope>NUCLEOTIDE SEQUENCE [LARGE SCALE GENOMIC DNA]</scope>
    <source>
        <strain evidence="2">CGMCC 1.16326</strain>
    </source>
</reference>